<dbReference type="PANTHER" id="PTHR28498:SF1">
    <property type="entry name" value="ZINC FINGER SWIM DOMAIN-CONTAINING PROTEIN 7"/>
    <property type="match status" value="1"/>
</dbReference>
<protein>
    <submittedName>
        <fullName evidence="4 5">Zinc finger SWIM domain-containing protein 7-like</fullName>
    </submittedName>
</protein>
<dbReference type="GeneID" id="106478699"/>
<organism evidence="3 4">
    <name type="scientific">Limulus polyphemus</name>
    <name type="common">Atlantic horseshoe crab</name>
    <dbReference type="NCBI Taxonomy" id="6850"/>
    <lineage>
        <taxon>Eukaryota</taxon>
        <taxon>Metazoa</taxon>
        <taxon>Ecdysozoa</taxon>
        <taxon>Arthropoda</taxon>
        <taxon>Chelicerata</taxon>
        <taxon>Merostomata</taxon>
        <taxon>Xiphosura</taxon>
        <taxon>Limulidae</taxon>
        <taxon>Limulus</taxon>
    </lineage>
</organism>
<sequence length="136" mass="15736">MDHLAKSVADELFQEVRRVYHERGKLTDEVLSALNFMFHGILLPAMELVDRRNVKHVVSCSGRELFQVFGSSGVPYLCLKSSNYCSCQYYKYSVLRRGDHLMCKHMLASRLSEAMELCQEMQYTDETVALMLARME</sequence>
<dbReference type="PANTHER" id="PTHR28498">
    <property type="entry name" value="ZINC FINGER SWIM DOMAIN-CONTAINING PROTEIN 7"/>
    <property type="match status" value="1"/>
</dbReference>
<dbReference type="RefSeq" id="XP_013794716.1">
    <property type="nucleotide sequence ID" value="XM_013939262.2"/>
</dbReference>
<keyword evidence="1" id="KW-0863">Zinc-finger</keyword>
<gene>
    <name evidence="4 5 6" type="primary">LOC106478699</name>
</gene>
<evidence type="ECO:0000313" key="5">
    <source>
        <dbReference type="RefSeq" id="XP_022238056.1"/>
    </source>
</evidence>
<evidence type="ECO:0000313" key="3">
    <source>
        <dbReference type="Proteomes" id="UP000694941"/>
    </source>
</evidence>
<dbReference type="InterPro" id="IPR007527">
    <property type="entry name" value="Znf_SWIM"/>
</dbReference>
<evidence type="ECO:0000259" key="2">
    <source>
        <dbReference type="PROSITE" id="PS50966"/>
    </source>
</evidence>
<keyword evidence="3" id="KW-1185">Reference proteome</keyword>
<name>A0ABM1C5S2_LIMPO</name>
<reference evidence="4 5" key="1">
    <citation type="submission" date="2025-05" db="UniProtKB">
        <authorList>
            <consortium name="RefSeq"/>
        </authorList>
    </citation>
    <scope>IDENTIFICATION</scope>
    <source>
        <tissue evidence="4 5">Muscle</tissue>
    </source>
</reference>
<keyword evidence="1" id="KW-0479">Metal-binding</keyword>
<dbReference type="RefSeq" id="XP_022238056.1">
    <property type="nucleotide sequence ID" value="XM_022382348.1"/>
</dbReference>
<dbReference type="Pfam" id="PF04434">
    <property type="entry name" value="SWIM"/>
    <property type="match status" value="1"/>
</dbReference>
<evidence type="ECO:0000256" key="1">
    <source>
        <dbReference type="PROSITE-ProRule" id="PRU00325"/>
    </source>
</evidence>
<dbReference type="RefSeq" id="XP_022238057.1">
    <property type="nucleotide sequence ID" value="XM_022382349.1"/>
</dbReference>
<evidence type="ECO:0000313" key="4">
    <source>
        <dbReference type="RefSeq" id="XP_013794716.1"/>
    </source>
</evidence>
<evidence type="ECO:0000313" key="6">
    <source>
        <dbReference type="RefSeq" id="XP_022238057.1"/>
    </source>
</evidence>
<feature type="domain" description="SWIM-type" evidence="2">
    <location>
        <begin position="76"/>
        <end position="114"/>
    </location>
</feature>
<dbReference type="Proteomes" id="UP000694941">
    <property type="component" value="Unplaced"/>
</dbReference>
<proteinExistence type="predicted"/>
<dbReference type="PROSITE" id="PS50966">
    <property type="entry name" value="ZF_SWIM"/>
    <property type="match status" value="1"/>
</dbReference>
<keyword evidence="1" id="KW-0862">Zinc</keyword>
<accession>A0ABM1C5S2</accession>